<dbReference type="Gene3D" id="3.40.50.2000">
    <property type="entry name" value="Glycogen Phosphorylase B"/>
    <property type="match status" value="1"/>
</dbReference>
<feature type="active site" description="Proton acceptor" evidence="7">
    <location>
        <position position="61"/>
    </location>
</feature>
<dbReference type="GO" id="GO:0009244">
    <property type="term" value="P:lipopolysaccharide core region biosynthetic process"/>
    <property type="evidence" value="ECO:0007669"/>
    <property type="project" value="UniProtKB-UniRule"/>
</dbReference>
<protein>
    <recommendedName>
        <fullName evidence="3 9">3-deoxy-D-manno-octulosonic acid transferase</fullName>
        <shortName evidence="9">Kdo transferase</shortName>
        <ecNumber evidence="2 9">2.4.99.12</ecNumber>
    </recommendedName>
    <alternativeName>
        <fullName evidence="5 9">Lipid IV(A) 3-deoxy-D-manno-octulosonic acid transferase</fullName>
    </alternativeName>
</protein>
<evidence type="ECO:0000256" key="9">
    <source>
        <dbReference type="RuleBase" id="RU365103"/>
    </source>
</evidence>
<dbReference type="InterPro" id="IPR039901">
    <property type="entry name" value="Kdotransferase"/>
</dbReference>
<evidence type="ECO:0000313" key="11">
    <source>
        <dbReference type="EMBL" id="SMF28822.1"/>
    </source>
</evidence>
<dbReference type="NCBIfam" id="NF004388">
    <property type="entry name" value="PRK05749.1-4"/>
    <property type="match status" value="1"/>
</dbReference>
<feature type="site" description="Transition state stabilizer" evidence="8">
    <location>
        <position position="206"/>
    </location>
</feature>
<dbReference type="EC" id="2.4.99.12" evidence="2 9"/>
<evidence type="ECO:0000256" key="5">
    <source>
        <dbReference type="ARBA" id="ARBA00031445"/>
    </source>
</evidence>
<keyword evidence="9" id="KW-1003">Cell membrane</keyword>
<dbReference type="NCBIfam" id="NF004386">
    <property type="entry name" value="PRK05749.1-2"/>
    <property type="match status" value="1"/>
</dbReference>
<evidence type="ECO:0000256" key="7">
    <source>
        <dbReference type="PIRSR" id="PIRSR639901-1"/>
    </source>
</evidence>
<dbReference type="GO" id="GO:0005886">
    <property type="term" value="C:plasma membrane"/>
    <property type="evidence" value="ECO:0007669"/>
    <property type="project" value="UniProtKB-SubCell"/>
</dbReference>
<dbReference type="FunFam" id="3.40.50.11720:FF:000001">
    <property type="entry name" value="3-deoxy-D-manno-octulosonic acid transferase"/>
    <property type="match status" value="1"/>
</dbReference>
<accession>A0A1Y6BU94</accession>
<comment type="catalytic activity">
    <reaction evidence="6 9">
        <text>lipid IVA (E. coli) + CMP-3-deoxy-beta-D-manno-octulosonate = alpha-Kdo-(2-&gt;6)-lipid IVA (E. coli) + CMP + H(+)</text>
        <dbReference type="Rhea" id="RHEA:28066"/>
        <dbReference type="ChEBI" id="CHEBI:15378"/>
        <dbReference type="ChEBI" id="CHEBI:58603"/>
        <dbReference type="ChEBI" id="CHEBI:60364"/>
        <dbReference type="ChEBI" id="CHEBI:60377"/>
        <dbReference type="ChEBI" id="CHEBI:85987"/>
        <dbReference type="EC" id="2.4.99.12"/>
    </reaction>
</comment>
<keyword evidence="12" id="KW-1185">Reference proteome</keyword>
<dbReference type="Gene3D" id="3.40.50.11720">
    <property type="entry name" value="3-Deoxy-D-manno-octulosonic-acid transferase, N-terminal domain"/>
    <property type="match status" value="1"/>
</dbReference>
<dbReference type="GO" id="GO:0043842">
    <property type="term" value="F:Kdo transferase activity"/>
    <property type="evidence" value="ECO:0007669"/>
    <property type="project" value="UniProtKB-EC"/>
</dbReference>
<evidence type="ECO:0000256" key="3">
    <source>
        <dbReference type="ARBA" id="ARBA00019077"/>
    </source>
</evidence>
<keyword evidence="9" id="KW-0448">Lipopolysaccharide biosynthesis</keyword>
<keyword evidence="9" id="KW-0472">Membrane</keyword>
<feature type="domain" description="3-deoxy-D-manno-octulosonic-acid transferase N-terminal" evidence="10">
    <location>
        <begin position="34"/>
        <end position="208"/>
    </location>
</feature>
<keyword evidence="4 9" id="KW-0808">Transferase</keyword>
<comment type="similarity">
    <text evidence="9">Belongs to the glycosyltransferase group 1 family.</text>
</comment>
<dbReference type="Proteomes" id="UP000192920">
    <property type="component" value="Unassembled WGS sequence"/>
</dbReference>
<evidence type="ECO:0000256" key="2">
    <source>
        <dbReference type="ARBA" id="ARBA00012621"/>
    </source>
</evidence>
<feature type="site" description="Transition state stabilizer" evidence="8">
    <location>
        <position position="130"/>
    </location>
</feature>
<dbReference type="InterPro" id="IPR007507">
    <property type="entry name" value="Glycos_transf_N"/>
</dbReference>
<dbReference type="RefSeq" id="WP_085276617.1">
    <property type="nucleotide sequence ID" value="NZ_FXAG01000012.1"/>
</dbReference>
<evidence type="ECO:0000259" key="10">
    <source>
        <dbReference type="Pfam" id="PF04413"/>
    </source>
</evidence>
<evidence type="ECO:0000313" key="12">
    <source>
        <dbReference type="Proteomes" id="UP000192920"/>
    </source>
</evidence>
<organism evidence="11 12">
    <name type="scientific">Pseudogulbenkiania subflava DSM 22618</name>
    <dbReference type="NCBI Taxonomy" id="1123014"/>
    <lineage>
        <taxon>Bacteria</taxon>
        <taxon>Pseudomonadati</taxon>
        <taxon>Pseudomonadota</taxon>
        <taxon>Betaproteobacteria</taxon>
        <taxon>Neisseriales</taxon>
        <taxon>Chromobacteriaceae</taxon>
        <taxon>Pseudogulbenkiania</taxon>
    </lineage>
</organism>
<dbReference type="SUPFAM" id="SSF53756">
    <property type="entry name" value="UDP-Glycosyltransferase/glycogen phosphorylase"/>
    <property type="match status" value="1"/>
</dbReference>
<dbReference type="EMBL" id="FXAG01000012">
    <property type="protein sequence ID" value="SMF28822.1"/>
    <property type="molecule type" value="Genomic_DNA"/>
</dbReference>
<dbReference type="Pfam" id="PF04413">
    <property type="entry name" value="Glycos_transf_N"/>
    <property type="match status" value="1"/>
</dbReference>
<evidence type="ECO:0000256" key="8">
    <source>
        <dbReference type="PIRSR" id="PIRSR639901-2"/>
    </source>
</evidence>
<dbReference type="InterPro" id="IPR038107">
    <property type="entry name" value="Glycos_transf_N_sf"/>
</dbReference>
<reference evidence="12" key="1">
    <citation type="submission" date="2017-04" db="EMBL/GenBank/DDBJ databases">
        <authorList>
            <person name="Varghese N."/>
            <person name="Submissions S."/>
        </authorList>
    </citation>
    <scope>NUCLEOTIDE SEQUENCE [LARGE SCALE GENOMIC DNA]</scope>
    <source>
        <strain evidence="12">DSM 22618</strain>
    </source>
</reference>
<dbReference type="AlphaFoldDB" id="A0A1Y6BU94"/>
<name>A0A1Y6BU94_9NEIS</name>
<dbReference type="GO" id="GO:0009245">
    <property type="term" value="P:lipid A biosynthetic process"/>
    <property type="evidence" value="ECO:0007669"/>
    <property type="project" value="TreeGrafter"/>
</dbReference>
<evidence type="ECO:0000256" key="6">
    <source>
        <dbReference type="ARBA" id="ARBA00049183"/>
    </source>
</evidence>
<gene>
    <name evidence="11" type="ORF">SAMN02745746_02369</name>
</gene>
<sequence length="420" mass="45757">MIWRTLYSGLWTLATPLIRRYLRKRAKKAPAYLEHWDERFGQRVAPAATGAIWVHAVSVGETRAALPLVAALRRRWPDAPLLVTQMTPTGRATAEALYPDAEVRYLPYDYPRAVRAFFQAYRPRFGVLMETELWPNLIHAAHEQDVPLFLANARLSEKSLKGYRKVARLMAPALRRFRAIAVQTADDAGRLQQLGAVDVAVCGNTKYDFTPPEAALALGSTFRQRIGTRPVLVCASTRDGEEALILDAWRAAGRAVADALLVIVPRHPERFASVAQLAEVAGFTVQRRSDDAALRDTTQVWIGDSMGELFGYYAAADLAFVGGSLLPLGGQNLIEPASVGVPVLFGPSMFNFADASAKALAAGAALQVADAAALVQQALALLSDPARRQAMRQAALGFTAAHRGASERIVDLIAHGLERR</sequence>
<proteinExistence type="inferred from homology"/>
<dbReference type="PANTHER" id="PTHR42755:SF1">
    <property type="entry name" value="3-DEOXY-D-MANNO-OCTULOSONIC ACID TRANSFERASE, MITOCHONDRIAL-RELATED"/>
    <property type="match status" value="1"/>
</dbReference>
<dbReference type="UniPathway" id="UPA00958"/>
<dbReference type="PANTHER" id="PTHR42755">
    <property type="entry name" value="3-DEOXY-MANNO-OCTULOSONATE CYTIDYLYLTRANSFERASE"/>
    <property type="match status" value="1"/>
</dbReference>
<dbReference type="STRING" id="1123014.SAMN02745746_02369"/>
<evidence type="ECO:0000256" key="4">
    <source>
        <dbReference type="ARBA" id="ARBA00022679"/>
    </source>
</evidence>
<comment type="subcellular location">
    <subcellularLocation>
        <location evidence="9">Cell membrane</location>
    </subcellularLocation>
</comment>
<evidence type="ECO:0000256" key="1">
    <source>
        <dbReference type="ARBA" id="ARBA00004713"/>
    </source>
</evidence>
<comment type="pathway">
    <text evidence="1 9">Bacterial outer membrane biogenesis; LPS core biosynthesis.</text>
</comment>
<comment type="function">
    <text evidence="9">Involved in lipopolysaccharide (LPS) biosynthesis. Catalyzes the transfer of 3-deoxy-D-manno-octulosonate (Kdo) residue(s) from CMP-Kdo to lipid IV(A), the tetraacyldisaccharide-1,4'-bisphosphate precursor of lipid A.</text>
</comment>